<reference evidence="2 3" key="1">
    <citation type="journal article" date="2015" name="Proc. Natl. Acad. Sci. U.S.A.">
        <title>The resurrection genome of Boea hygrometrica: A blueprint for survival of dehydration.</title>
        <authorList>
            <person name="Xiao L."/>
            <person name="Yang G."/>
            <person name="Zhang L."/>
            <person name="Yang X."/>
            <person name="Zhao S."/>
            <person name="Ji Z."/>
            <person name="Zhou Q."/>
            <person name="Hu M."/>
            <person name="Wang Y."/>
            <person name="Chen M."/>
            <person name="Xu Y."/>
            <person name="Jin H."/>
            <person name="Xiao X."/>
            <person name="Hu G."/>
            <person name="Bao F."/>
            <person name="Hu Y."/>
            <person name="Wan P."/>
            <person name="Li L."/>
            <person name="Deng X."/>
            <person name="Kuang T."/>
            <person name="Xiang C."/>
            <person name="Zhu J.K."/>
            <person name="Oliver M.J."/>
            <person name="He Y."/>
        </authorList>
    </citation>
    <scope>NUCLEOTIDE SEQUENCE [LARGE SCALE GENOMIC DNA]</scope>
    <source>
        <strain evidence="3">cv. XS01</strain>
    </source>
</reference>
<dbReference type="AlphaFoldDB" id="A0A2Z7B2M1"/>
<feature type="compositionally biased region" description="Low complexity" evidence="1">
    <location>
        <begin position="738"/>
        <end position="748"/>
    </location>
</feature>
<proteinExistence type="predicted"/>
<feature type="region of interest" description="Disordered" evidence="1">
    <location>
        <begin position="902"/>
        <end position="959"/>
    </location>
</feature>
<evidence type="ECO:0000313" key="3">
    <source>
        <dbReference type="Proteomes" id="UP000250235"/>
    </source>
</evidence>
<protein>
    <submittedName>
        <fullName evidence="2">Splicing factor 3B subunit 1-like</fullName>
    </submittedName>
</protein>
<feature type="compositionally biased region" description="Low complexity" evidence="1">
    <location>
        <begin position="679"/>
        <end position="691"/>
    </location>
</feature>
<feature type="region of interest" description="Disordered" evidence="1">
    <location>
        <begin position="672"/>
        <end position="693"/>
    </location>
</feature>
<name>A0A2Z7B2M1_9LAMI</name>
<sequence>MVPQHFKGNERSEIISAESAKYSVTVKAGSFDAVTQERFLMMTAIHFGVKVNLSKPLFETLKEMADKSTKRAKGFAAQICVLLKGDPSVILGEVKTFPPLKILLAKTVNTYVATNKTIDARGESDESEVAKVTIVKKKSVSKKKYASTAGKDTYEAQVEIVAEKAVSKKRPATASDAPVVKKKKTTTGKAATAEKDLTLVKRKEPKRKLRLPTGSDDEIVEKEPALETVLVKQKGTTSIDDINNIIEQVIAETAQMETAVGIPDVTDFEASATRSDDIAIDETDRSIAINDEDDNLDGAENEIARKMTSVTAPKQFLKEPLRSREDDDISGFKNSSQVIATEGKQIEEVATTDEGSISIEDLLQQIPDDAMLPSVIAAEPTRIKFGLGIQIPGVNEVDQYKASLPQIAATDKGKEPLVVDTIQGHPAREILSLICADIDFLVQLREKVIEGVANFFNSFSLRRLAALGSVKAIAAKEERVLTWGETDSVHIALQRRVYIIYKYRELLRKFLEARRHNFVFGTPTTTTDLKVLELLTAAHRFALKVFLRQMKEHKLEWTRPSNSHLFEGATIDRGFFIPRNHRTYFSTCWIRAMILVDGSWLIDEGIDYWRPITRPVDSRKWELLPQRPYNDDLAPLCAFIEPVQDIDSRSPFSRIVHDHWAEVLPEVESISSDGSTVYRSPSPRSALSISSQDTDPVVQTGLISTEPSVHIAPAVYIELDPTDTVSLSQQNPDIALPSPSQSSSTDSSMHFNTDDIPLGADTAVEQILMPTTASPAIDLTEQFAQLRASISQLSIKQMRTQISIGNLQNHLLSKIDDLEKASVDALIEFKKCVRAQNGIFTTELADIHKEIKDQKAELSKEFNDRLAAIRNDVLEFPVETQEQLTTLRDTLAKIMAYITRGRDDKNGEVGSSQGRGQPPPEDRSKPGSGYGGSGGSRSEPSRKRGSSGARQRDWRYWLS</sequence>
<accession>A0A2Z7B2M1</accession>
<gene>
    <name evidence="2" type="ORF">F511_27743</name>
</gene>
<dbReference type="EMBL" id="KV010200">
    <property type="protein sequence ID" value="KZV28024.1"/>
    <property type="molecule type" value="Genomic_DNA"/>
</dbReference>
<feature type="compositionally biased region" description="Basic and acidic residues" evidence="1">
    <location>
        <begin position="950"/>
        <end position="959"/>
    </location>
</feature>
<organism evidence="2 3">
    <name type="scientific">Dorcoceras hygrometricum</name>
    <dbReference type="NCBI Taxonomy" id="472368"/>
    <lineage>
        <taxon>Eukaryota</taxon>
        <taxon>Viridiplantae</taxon>
        <taxon>Streptophyta</taxon>
        <taxon>Embryophyta</taxon>
        <taxon>Tracheophyta</taxon>
        <taxon>Spermatophyta</taxon>
        <taxon>Magnoliopsida</taxon>
        <taxon>eudicotyledons</taxon>
        <taxon>Gunneridae</taxon>
        <taxon>Pentapetalae</taxon>
        <taxon>asterids</taxon>
        <taxon>lamiids</taxon>
        <taxon>Lamiales</taxon>
        <taxon>Gesneriaceae</taxon>
        <taxon>Didymocarpoideae</taxon>
        <taxon>Trichosporeae</taxon>
        <taxon>Loxocarpinae</taxon>
        <taxon>Dorcoceras</taxon>
    </lineage>
</organism>
<evidence type="ECO:0000256" key="1">
    <source>
        <dbReference type="SAM" id="MobiDB-lite"/>
    </source>
</evidence>
<evidence type="ECO:0000313" key="2">
    <source>
        <dbReference type="EMBL" id="KZV28024.1"/>
    </source>
</evidence>
<feature type="region of interest" description="Disordered" evidence="1">
    <location>
        <begin position="727"/>
        <end position="756"/>
    </location>
</feature>
<dbReference type="Proteomes" id="UP000250235">
    <property type="component" value="Unassembled WGS sequence"/>
</dbReference>
<keyword evidence="3" id="KW-1185">Reference proteome</keyword>
<dbReference type="OrthoDB" id="1741306at2759"/>